<evidence type="ECO:0000256" key="3">
    <source>
        <dbReference type="ARBA" id="ARBA00022692"/>
    </source>
</evidence>
<dbReference type="PANTHER" id="PTHR22950:SF683">
    <property type="entry name" value="AMINO ACID TRANSPORTER (EUROFUNG)"/>
    <property type="match status" value="1"/>
</dbReference>
<proteinExistence type="inferred from homology"/>
<evidence type="ECO:0000256" key="4">
    <source>
        <dbReference type="ARBA" id="ARBA00022989"/>
    </source>
</evidence>
<dbReference type="Pfam" id="PF01490">
    <property type="entry name" value="Aa_trans"/>
    <property type="match status" value="1"/>
</dbReference>
<keyword evidence="3 6" id="KW-0812">Transmembrane</keyword>
<dbReference type="GO" id="GO:0016020">
    <property type="term" value="C:membrane"/>
    <property type="evidence" value="ECO:0007669"/>
    <property type="project" value="UniProtKB-SubCell"/>
</dbReference>
<evidence type="ECO:0000256" key="2">
    <source>
        <dbReference type="ARBA" id="ARBA00008066"/>
    </source>
</evidence>
<evidence type="ECO:0000313" key="8">
    <source>
        <dbReference type="EMBL" id="OJJ54266.1"/>
    </source>
</evidence>
<evidence type="ECO:0000256" key="1">
    <source>
        <dbReference type="ARBA" id="ARBA00004141"/>
    </source>
</evidence>
<keyword evidence="4 6" id="KW-1133">Transmembrane helix</keyword>
<reference evidence="9" key="1">
    <citation type="journal article" date="2017" name="Genome Biol.">
        <title>Comparative genomics reveals high biological diversity and specific adaptations in the industrially and medically important fungal genus Aspergillus.</title>
        <authorList>
            <person name="de Vries R.P."/>
            <person name="Riley R."/>
            <person name="Wiebenga A."/>
            <person name="Aguilar-Osorio G."/>
            <person name="Amillis S."/>
            <person name="Uchima C.A."/>
            <person name="Anderluh G."/>
            <person name="Asadollahi M."/>
            <person name="Askin M."/>
            <person name="Barry K."/>
            <person name="Battaglia E."/>
            <person name="Bayram O."/>
            <person name="Benocci T."/>
            <person name="Braus-Stromeyer S.A."/>
            <person name="Caldana C."/>
            <person name="Canovas D."/>
            <person name="Cerqueira G.C."/>
            <person name="Chen F."/>
            <person name="Chen W."/>
            <person name="Choi C."/>
            <person name="Clum A."/>
            <person name="Dos Santos R.A."/>
            <person name="Damasio A.R."/>
            <person name="Diallinas G."/>
            <person name="Emri T."/>
            <person name="Fekete E."/>
            <person name="Flipphi M."/>
            <person name="Freyberg S."/>
            <person name="Gallo A."/>
            <person name="Gournas C."/>
            <person name="Habgood R."/>
            <person name="Hainaut M."/>
            <person name="Harispe M.L."/>
            <person name="Henrissat B."/>
            <person name="Hilden K.S."/>
            <person name="Hope R."/>
            <person name="Hossain A."/>
            <person name="Karabika E."/>
            <person name="Karaffa L."/>
            <person name="Karanyi Z."/>
            <person name="Krasevec N."/>
            <person name="Kuo A."/>
            <person name="Kusch H."/>
            <person name="LaButti K."/>
            <person name="Lagendijk E.L."/>
            <person name="Lapidus A."/>
            <person name="Levasseur A."/>
            <person name="Lindquist E."/>
            <person name="Lipzen A."/>
            <person name="Logrieco A.F."/>
            <person name="MacCabe A."/>
            <person name="Maekelae M.R."/>
            <person name="Malavazi I."/>
            <person name="Melin P."/>
            <person name="Meyer V."/>
            <person name="Mielnichuk N."/>
            <person name="Miskei M."/>
            <person name="Molnar A.P."/>
            <person name="Mule G."/>
            <person name="Ngan C.Y."/>
            <person name="Orejas M."/>
            <person name="Orosz E."/>
            <person name="Ouedraogo J.P."/>
            <person name="Overkamp K.M."/>
            <person name="Park H.-S."/>
            <person name="Perrone G."/>
            <person name="Piumi F."/>
            <person name="Punt P.J."/>
            <person name="Ram A.F."/>
            <person name="Ramon A."/>
            <person name="Rauscher S."/>
            <person name="Record E."/>
            <person name="Riano-Pachon D.M."/>
            <person name="Robert V."/>
            <person name="Roehrig J."/>
            <person name="Ruller R."/>
            <person name="Salamov A."/>
            <person name="Salih N.S."/>
            <person name="Samson R.A."/>
            <person name="Sandor E."/>
            <person name="Sanguinetti M."/>
            <person name="Schuetze T."/>
            <person name="Sepcic K."/>
            <person name="Shelest E."/>
            <person name="Sherlock G."/>
            <person name="Sophianopoulou V."/>
            <person name="Squina F.M."/>
            <person name="Sun H."/>
            <person name="Susca A."/>
            <person name="Todd R.B."/>
            <person name="Tsang A."/>
            <person name="Unkles S.E."/>
            <person name="van de Wiele N."/>
            <person name="van Rossen-Uffink D."/>
            <person name="Oliveira J.V."/>
            <person name="Vesth T.C."/>
            <person name="Visser J."/>
            <person name="Yu J.-H."/>
            <person name="Zhou M."/>
            <person name="Andersen M.R."/>
            <person name="Archer D.B."/>
            <person name="Baker S.E."/>
            <person name="Benoit I."/>
            <person name="Brakhage A.A."/>
            <person name="Braus G.H."/>
            <person name="Fischer R."/>
            <person name="Frisvad J.C."/>
            <person name="Goldman G.H."/>
            <person name="Houbraken J."/>
            <person name="Oakley B."/>
            <person name="Pocsi I."/>
            <person name="Scazzocchio C."/>
            <person name="Seiboth B."/>
            <person name="vanKuyk P.A."/>
            <person name="Wortman J."/>
            <person name="Dyer P.S."/>
            <person name="Grigoriev I.V."/>
        </authorList>
    </citation>
    <scope>NUCLEOTIDE SEQUENCE [LARGE SCALE GENOMIC DNA]</scope>
    <source>
        <strain evidence="9">CBS 593.65</strain>
    </source>
</reference>
<feature type="transmembrane region" description="Helical" evidence="6">
    <location>
        <begin position="235"/>
        <end position="256"/>
    </location>
</feature>
<feature type="domain" description="Amino acid transporter transmembrane" evidence="7">
    <location>
        <begin position="46"/>
        <end position="444"/>
    </location>
</feature>
<dbReference type="STRING" id="1036612.A0A1L9T499"/>
<feature type="transmembrane region" description="Helical" evidence="6">
    <location>
        <begin position="371"/>
        <end position="397"/>
    </location>
</feature>
<feature type="transmembrane region" description="Helical" evidence="6">
    <location>
        <begin position="55"/>
        <end position="76"/>
    </location>
</feature>
<comment type="subcellular location">
    <subcellularLocation>
        <location evidence="1">Membrane</location>
        <topology evidence="1">Multi-pass membrane protein</topology>
    </subcellularLocation>
</comment>
<evidence type="ECO:0000313" key="9">
    <source>
        <dbReference type="Proteomes" id="UP000184356"/>
    </source>
</evidence>
<dbReference type="GO" id="GO:0015179">
    <property type="term" value="F:L-amino acid transmembrane transporter activity"/>
    <property type="evidence" value="ECO:0007669"/>
    <property type="project" value="TreeGrafter"/>
</dbReference>
<feature type="transmembrane region" description="Helical" evidence="6">
    <location>
        <begin position="310"/>
        <end position="329"/>
    </location>
</feature>
<feature type="transmembrane region" description="Helical" evidence="6">
    <location>
        <begin position="122"/>
        <end position="146"/>
    </location>
</feature>
<sequence>MNRDIKNNDGPGGIDTGPESIGKVENLVTNDAVFGNITEDGPNYRNLGWLGTTALMMKTQIGLGVLSMPLILGTLGIVPGNILIVVIAAITTWSSYMIGVFKIRHPEVYGIGDVGGMFFGRVGYELFGGVYALDFTFTVGSAMLSISVALNALSSHAVCTAVFVAVAAVVGFGIGSIRTLDRIGFLAWIGTVCIITSVFVVTIGVGLQDRPSAAPQAGEWTSDYKLANSPDFTDAISAVSSLVFTYSGTPIFFNIVSEMREPLLYPRALAVCQTAVTIVYIIVGTVIYYYCGSYVASPALGSAGDIVKKVSYGISLPGLIVSCVLFVHVRIKLAFFHISPPSTFLSASSAAPTILPLTARSTGLPGSVGAYIVASAIPVFSGLISLIGALLGSFLNFHPYAGMWLYDNWKTGDRTLKWKFMVAWCGFVLLAGTFLMVGGTYGAVVGIIETYRESGGSAAWSCADNSNSS</sequence>
<dbReference type="InterPro" id="IPR013057">
    <property type="entry name" value="AA_transpt_TM"/>
</dbReference>
<dbReference type="EMBL" id="KV878595">
    <property type="protein sequence ID" value="OJJ54266.1"/>
    <property type="molecule type" value="Genomic_DNA"/>
</dbReference>
<dbReference type="GeneID" id="63756829"/>
<protein>
    <recommendedName>
        <fullName evidence="7">Amino acid transporter transmembrane domain-containing protein</fullName>
    </recommendedName>
</protein>
<keyword evidence="9" id="KW-1185">Reference proteome</keyword>
<feature type="transmembrane region" description="Helical" evidence="6">
    <location>
        <begin position="268"/>
        <end position="290"/>
    </location>
</feature>
<evidence type="ECO:0000256" key="6">
    <source>
        <dbReference type="SAM" id="Phobius"/>
    </source>
</evidence>
<evidence type="ECO:0000259" key="7">
    <source>
        <dbReference type="Pfam" id="PF01490"/>
    </source>
</evidence>
<keyword evidence="5 6" id="KW-0472">Membrane</keyword>
<dbReference type="RefSeq" id="XP_040698072.1">
    <property type="nucleotide sequence ID" value="XM_040840756.1"/>
</dbReference>
<feature type="transmembrane region" description="Helical" evidence="6">
    <location>
        <begin position="418"/>
        <end position="444"/>
    </location>
</feature>
<accession>A0A1L9T499</accession>
<dbReference type="VEuPathDB" id="FungiDB:ASPSYDRAFT_136387"/>
<feature type="transmembrane region" description="Helical" evidence="6">
    <location>
        <begin position="185"/>
        <end position="207"/>
    </location>
</feature>
<gene>
    <name evidence="8" type="ORF">ASPSYDRAFT_136387</name>
</gene>
<feature type="transmembrane region" description="Helical" evidence="6">
    <location>
        <begin position="82"/>
        <end position="101"/>
    </location>
</feature>
<dbReference type="OrthoDB" id="40134at2759"/>
<feature type="transmembrane region" description="Helical" evidence="6">
    <location>
        <begin position="152"/>
        <end position="173"/>
    </location>
</feature>
<dbReference type="PANTHER" id="PTHR22950">
    <property type="entry name" value="AMINO ACID TRANSPORTER"/>
    <property type="match status" value="1"/>
</dbReference>
<organism evidence="8 9">
    <name type="scientific">Aspergillus sydowii CBS 593.65</name>
    <dbReference type="NCBI Taxonomy" id="1036612"/>
    <lineage>
        <taxon>Eukaryota</taxon>
        <taxon>Fungi</taxon>
        <taxon>Dikarya</taxon>
        <taxon>Ascomycota</taxon>
        <taxon>Pezizomycotina</taxon>
        <taxon>Eurotiomycetes</taxon>
        <taxon>Eurotiomycetidae</taxon>
        <taxon>Eurotiales</taxon>
        <taxon>Aspergillaceae</taxon>
        <taxon>Aspergillus</taxon>
        <taxon>Aspergillus subgen. Nidulantes</taxon>
    </lineage>
</organism>
<name>A0A1L9T499_9EURO</name>
<dbReference type="AlphaFoldDB" id="A0A1L9T499"/>
<comment type="similarity">
    <text evidence="2">Belongs to the amino acid/polyamine transporter 2 family.</text>
</comment>
<evidence type="ECO:0000256" key="5">
    <source>
        <dbReference type="ARBA" id="ARBA00023136"/>
    </source>
</evidence>
<dbReference type="Proteomes" id="UP000184356">
    <property type="component" value="Unassembled WGS sequence"/>
</dbReference>